<reference evidence="1" key="2">
    <citation type="journal article" date="2022" name="New Phytol.">
        <title>Evolutionary transition to the ectomycorrhizal habit in the genomes of a hyperdiverse lineage of mushroom-forming fungi.</title>
        <authorList>
            <person name="Looney B."/>
            <person name="Miyauchi S."/>
            <person name="Morin E."/>
            <person name="Drula E."/>
            <person name="Courty P.E."/>
            <person name="Kohler A."/>
            <person name="Kuo A."/>
            <person name="LaButti K."/>
            <person name="Pangilinan J."/>
            <person name="Lipzen A."/>
            <person name="Riley R."/>
            <person name="Andreopoulos W."/>
            <person name="He G."/>
            <person name="Johnson J."/>
            <person name="Nolan M."/>
            <person name="Tritt A."/>
            <person name="Barry K.W."/>
            <person name="Grigoriev I.V."/>
            <person name="Nagy L.G."/>
            <person name="Hibbett D."/>
            <person name="Henrissat B."/>
            <person name="Matheny P.B."/>
            <person name="Labbe J."/>
            <person name="Martin F.M."/>
        </authorList>
    </citation>
    <scope>NUCLEOTIDE SEQUENCE</scope>
    <source>
        <strain evidence="1">FP105234-sp</strain>
    </source>
</reference>
<gene>
    <name evidence="1" type="ORF">FA95DRAFT_1484869</name>
</gene>
<protein>
    <submittedName>
        <fullName evidence="1">Uncharacterized protein</fullName>
    </submittedName>
</protein>
<dbReference type="EMBL" id="MU275850">
    <property type="protein sequence ID" value="KAI0051700.1"/>
    <property type="molecule type" value="Genomic_DNA"/>
</dbReference>
<comment type="caution">
    <text evidence="1">The sequence shown here is derived from an EMBL/GenBank/DDBJ whole genome shotgun (WGS) entry which is preliminary data.</text>
</comment>
<proteinExistence type="predicted"/>
<evidence type="ECO:0000313" key="1">
    <source>
        <dbReference type="EMBL" id="KAI0051700.1"/>
    </source>
</evidence>
<organism evidence="1 2">
    <name type="scientific">Auriscalpium vulgare</name>
    <dbReference type="NCBI Taxonomy" id="40419"/>
    <lineage>
        <taxon>Eukaryota</taxon>
        <taxon>Fungi</taxon>
        <taxon>Dikarya</taxon>
        <taxon>Basidiomycota</taxon>
        <taxon>Agaricomycotina</taxon>
        <taxon>Agaricomycetes</taxon>
        <taxon>Russulales</taxon>
        <taxon>Auriscalpiaceae</taxon>
        <taxon>Auriscalpium</taxon>
    </lineage>
</organism>
<keyword evidence="2" id="KW-1185">Reference proteome</keyword>
<evidence type="ECO:0000313" key="2">
    <source>
        <dbReference type="Proteomes" id="UP000814033"/>
    </source>
</evidence>
<dbReference type="Proteomes" id="UP000814033">
    <property type="component" value="Unassembled WGS sequence"/>
</dbReference>
<sequence>MGSLCSKSSTHTGGHTVLDGAAPPAQPVRGQPAPAADPRSAAAAAAEQRRKAEQKRGTNASNPNRGRLTSQMEASRAAAKLPEQRQEERVVVRPQPLSAAPTLTAMSGPVGLIACSSLFMTPRENV</sequence>
<accession>A0ACB8S7C1</accession>
<reference evidence="1" key="1">
    <citation type="submission" date="2021-02" db="EMBL/GenBank/DDBJ databases">
        <authorList>
            <consortium name="DOE Joint Genome Institute"/>
            <person name="Ahrendt S."/>
            <person name="Looney B.P."/>
            <person name="Miyauchi S."/>
            <person name="Morin E."/>
            <person name="Drula E."/>
            <person name="Courty P.E."/>
            <person name="Chicoki N."/>
            <person name="Fauchery L."/>
            <person name="Kohler A."/>
            <person name="Kuo A."/>
            <person name="Labutti K."/>
            <person name="Pangilinan J."/>
            <person name="Lipzen A."/>
            <person name="Riley R."/>
            <person name="Andreopoulos W."/>
            <person name="He G."/>
            <person name="Johnson J."/>
            <person name="Barry K.W."/>
            <person name="Grigoriev I.V."/>
            <person name="Nagy L."/>
            <person name="Hibbett D."/>
            <person name="Henrissat B."/>
            <person name="Matheny P.B."/>
            <person name="Labbe J."/>
            <person name="Martin F."/>
        </authorList>
    </citation>
    <scope>NUCLEOTIDE SEQUENCE</scope>
    <source>
        <strain evidence="1">FP105234-sp</strain>
    </source>
</reference>
<name>A0ACB8S7C1_9AGAM</name>